<sequence>MMPIFPDEVLRKNPQFKAVLQDLTTNKLNPDASSKLSNQGIKESEDVDKRLTILREELVKAKIIRQRLVHTLNELPADLKEVVDLYISSQNSSTILRKDDEAFFLEGLPLICKSLNKILLEDATDLANMCDDEDTSPYTLPETITNRLTTLETNRLTLHQTRISTLHSTLTLAAHHLNLLTTTLKLIEQTKHGLSSRAQKTQAKHLALVSDSLEGKVRIMQYDALDRLYDPDTLGALEFYREHLEDTKVRLKKMARKAEGELAEYDGFGEQVRRDVEVYARILGEVERVKGEIGRLQSGDA</sequence>
<reference evidence="1 2" key="1">
    <citation type="submission" date="2019-10" db="EMBL/GenBank/DDBJ databases">
        <authorList>
            <person name="Palmer J.M."/>
        </authorList>
    </citation>
    <scope>NUCLEOTIDE SEQUENCE [LARGE SCALE GENOMIC DNA]</scope>
    <source>
        <strain evidence="1 2">TWF694</strain>
    </source>
</reference>
<gene>
    <name evidence="1" type="ORF">TWF694_001778</name>
</gene>
<name>A0AAV9X3I9_9PEZI</name>
<comment type="caution">
    <text evidence="1">The sequence shown here is derived from an EMBL/GenBank/DDBJ whole genome shotgun (WGS) entry which is preliminary data.</text>
</comment>
<protein>
    <recommendedName>
        <fullName evidence="3">HAUS augmin-like complex subunit 4</fullName>
    </recommendedName>
</protein>
<dbReference type="Pfam" id="PF14735">
    <property type="entry name" value="HAUS4"/>
    <property type="match status" value="1"/>
</dbReference>
<organism evidence="1 2">
    <name type="scientific">Orbilia ellipsospora</name>
    <dbReference type="NCBI Taxonomy" id="2528407"/>
    <lineage>
        <taxon>Eukaryota</taxon>
        <taxon>Fungi</taxon>
        <taxon>Dikarya</taxon>
        <taxon>Ascomycota</taxon>
        <taxon>Pezizomycotina</taxon>
        <taxon>Orbiliomycetes</taxon>
        <taxon>Orbiliales</taxon>
        <taxon>Orbiliaceae</taxon>
        <taxon>Orbilia</taxon>
    </lineage>
</organism>
<dbReference type="Proteomes" id="UP001365542">
    <property type="component" value="Unassembled WGS sequence"/>
</dbReference>
<evidence type="ECO:0000313" key="2">
    <source>
        <dbReference type="Proteomes" id="UP001365542"/>
    </source>
</evidence>
<keyword evidence="2" id="KW-1185">Reference proteome</keyword>
<dbReference type="GO" id="GO:0070652">
    <property type="term" value="C:HAUS complex"/>
    <property type="evidence" value="ECO:0007669"/>
    <property type="project" value="InterPro"/>
</dbReference>
<evidence type="ECO:0000313" key="1">
    <source>
        <dbReference type="EMBL" id="KAK6535314.1"/>
    </source>
</evidence>
<dbReference type="EMBL" id="JAVHJO010000010">
    <property type="protein sequence ID" value="KAK6535314.1"/>
    <property type="molecule type" value="Genomic_DNA"/>
</dbReference>
<dbReference type="InterPro" id="IPR029327">
    <property type="entry name" value="HAUS4"/>
</dbReference>
<dbReference type="AlphaFoldDB" id="A0AAV9X3I9"/>
<accession>A0AAV9X3I9</accession>
<evidence type="ECO:0008006" key="3">
    <source>
        <dbReference type="Google" id="ProtNLM"/>
    </source>
</evidence>
<dbReference type="GO" id="GO:0051225">
    <property type="term" value="P:spindle assembly"/>
    <property type="evidence" value="ECO:0007669"/>
    <property type="project" value="InterPro"/>
</dbReference>
<proteinExistence type="predicted"/>